<evidence type="ECO:0000256" key="1">
    <source>
        <dbReference type="SAM" id="SignalP"/>
    </source>
</evidence>
<proteinExistence type="predicted"/>
<dbReference type="PROSITE" id="PS51318">
    <property type="entry name" value="TAT"/>
    <property type="match status" value="1"/>
</dbReference>
<gene>
    <name evidence="2" type="ORF">AE618_16230</name>
</gene>
<name>A0A0N0MBN5_9HYPH</name>
<evidence type="ECO:0008006" key="4">
    <source>
        <dbReference type="Google" id="ProtNLM"/>
    </source>
</evidence>
<feature type="chain" id="PRO_5005855293" description="YHS domain protein" evidence="1">
    <location>
        <begin position="28"/>
        <end position="160"/>
    </location>
</feature>
<dbReference type="OrthoDB" id="344729at2"/>
<dbReference type="EMBL" id="LGSZ01000047">
    <property type="protein sequence ID" value="KPH80062.1"/>
    <property type="molecule type" value="Genomic_DNA"/>
</dbReference>
<keyword evidence="3" id="KW-1185">Reference proteome</keyword>
<accession>A0A0N0MBN5</accession>
<protein>
    <recommendedName>
        <fullName evidence="4">YHS domain protein</fullName>
    </recommendedName>
</protein>
<evidence type="ECO:0000313" key="2">
    <source>
        <dbReference type="EMBL" id="KPH80062.1"/>
    </source>
</evidence>
<dbReference type="AlphaFoldDB" id="A0A0N0MBN5"/>
<reference evidence="2 3" key="1">
    <citation type="submission" date="2015-07" db="EMBL/GenBank/DDBJ databases">
        <title>Whole genome sequencing of Bosea vaviloviae isolated from cave pool.</title>
        <authorList>
            <person name="Tan N.E.H."/>
            <person name="Lee Y.P."/>
            <person name="Gan H.M."/>
            <person name="Barton H."/>
            <person name="Savka M.A."/>
        </authorList>
    </citation>
    <scope>NUCLEOTIDE SEQUENCE [LARGE SCALE GENOMIC DNA]</scope>
    <source>
        <strain evidence="2 3">SD260</strain>
    </source>
</reference>
<dbReference type="Proteomes" id="UP000037822">
    <property type="component" value="Unassembled WGS sequence"/>
</dbReference>
<organism evidence="2 3">
    <name type="scientific">Bosea vaviloviae</name>
    <dbReference type="NCBI Taxonomy" id="1526658"/>
    <lineage>
        <taxon>Bacteria</taxon>
        <taxon>Pseudomonadati</taxon>
        <taxon>Pseudomonadota</taxon>
        <taxon>Alphaproteobacteria</taxon>
        <taxon>Hyphomicrobiales</taxon>
        <taxon>Boseaceae</taxon>
        <taxon>Bosea</taxon>
    </lineage>
</organism>
<evidence type="ECO:0000313" key="3">
    <source>
        <dbReference type="Proteomes" id="UP000037822"/>
    </source>
</evidence>
<sequence length="160" mass="18061">MLNRRNFIRCVGAAVATASLGTTWARAESYGPVNTLGSTDGIAIRGFDPVAYFRDGGPRQGKPEFSVRYRGATWRFASAEHKALFEADPMRYMPAYGGFCAYGTSRGYLVKIEPEAWSIVDGKLYLNYDVDVRQTWLRDTKKYLARSEAGWPRLTEKDIR</sequence>
<dbReference type="NCBIfam" id="NF041384">
    <property type="entry name" value="YHS_seleno_dom"/>
    <property type="match status" value="1"/>
</dbReference>
<feature type="signal peptide" evidence="1">
    <location>
        <begin position="1"/>
        <end position="27"/>
    </location>
</feature>
<dbReference type="InterPro" id="IPR006311">
    <property type="entry name" value="TAT_signal"/>
</dbReference>
<keyword evidence="1" id="KW-0732">Signal</keyword>
<comment type="caution">
    <text evidence="2">The sequence shown here is derived from an EMBL/GenBank/DDBJ whole genome shotgun (WGS) entry which is preliminary data.</text>
</comment>
<dbReference type="RefSeq" id="WP_054210075.1">
    <property type="nucleotide sequence ID" value="NZ_LGSZ01000047.1"/>
</dbReference>
<dbReference type="PATRIC" id="fig|1526658.3.peg.4622"/>